<proteinExistence type="inferred from homology"/>
<reference evidence="4 5" key="1">
    <citation type="journal article" date="2012" name="PLoS ONE">
        <title>The genome characteristics and predicted function of methyl-group oxidation pathway in the obligate aceticlastic methanogens, Methanosaeta spp.</title>
        <authorList>
            <person name="Zhu J."/>
            <person name="Zheng H."/>
            <person name="Ai G."/>
            <person name="Zhang G."/>
            <person name="Liu D."/>
            <person name="Liu X."/>
            <person name="Dong X."/>
        </authorList>
    </citation>
    <scope>NUCLEOTIDE SEQUENCE [LARGE SCALE GENOMIC DNA]</scope>
    <source>
        <strain evidence="4 5">6Ac</strain>
    </source>
</reference>
<organism evidence="4 5">
    <name type="scientific">Methanothrix harundinacea (strain 6Ac)</name>
    <name type="common">Methanosaeta harundinacea</name>
    <dbReference type="NCBI Taxonomy" id="1110509"/>
    <lineage>
        <taxon>Archaea</taxon>
        <taxon>Methanobacteriati</taxon>
        <taxon>Methanobacteriota</taxon>
        <taxon>Stenosarchaea group</taxon>
        <taxon>Methanomicrobia</taxon>
        <taxon>Methanotrichales</taxon>
        <taxon>Methanotrichaceae</taxon>
        <taxon>Methanothrix</taxon>
    </lineage>
</organism>
<dbReference type="STRING" id="1110509.Mhar_2234"/>
<accession>G7WRC5</accession>
<protein>
    <submittedName>
        <fullName evidence="4">Peptidase C1A, papain, putative</fullName>
    </submittedName>
</protein>
<dbReference type="CDD" id="cd02248">
    <property type="entry name" value="Peptidase_C1A"/>
    <property type="match status" value="1"/>
</dbReference>
<name>G7WRC5_METH6</name>
<dbReference type="AlphaFoldDB" id="G7WRC5"/>
<dbReference type="InterPro" id="IPR025660">
    <property type="entry name" value="Pept_his_AS"/>
</dbReference>
<dbReference type="HOGENOM" id="CLU_671957_0_0_2"/>
<dbReference type="GO" id="GO:0008234">
    <property type="term" value="F:cysteine-type peptidase activity"/>
    <property type="evidence" value="ECO:0007669"/>
    <property type="project" value="InterPro"/>
</dbReference>
<dbReference type="InterPro" id="IPR038765">
    <property type="entry name" value="Papain-like_cys_pep_sf"/>
</dbReference>
<dbReference type="Proteomes" id="UP000005877">
    <property type="component" value="Chromosome"/>
</dbReference>
<dbReference type="GO" id="GO:0006508">
    <property type="term" value="P:proteolysis"/>
    <property type="evidence" value="ECO:0007669"/>
    <property type="project" value="InterPro"/>
</dbReference>
<feature type="domain" description="Peptidase C1A papain C-terminal" evidence="3">
    <location>
        <begin position="71"/>
        <end position="283"/>
    </location>
</feature>
<dbReference type="EMBL" id="CP003117">
    <property type="protein sequence ID" value="AET65586.1"/>
    <property type="molecule type" value="Genomic_DNA"/>
</dbReference>
<gene>
    <name evidence="4" type="ordered locus">Mhar_2234</name>
</gene>
<dbReference type="InterPro" id="IPR013128">
    <property type="entry name" value="Peptidase_C1A"/>
</dbReference>
<keyword evidence="2" id="KW-1015">Disulfide bond</keyword>
<keyword evidence="5" id="KW-1185">Reference proteome</keyword>
<dbReference type="Gene3D" id="3.90.70.10">
    <property type="entry name" value="Cysteine proteinases"/>
    <property type="match status" value="1"/>
</dbReference>
<dbReference type="InterPro" id="IPR000668">
    <property type="entry name" value="Peptidase_C1A_C"/>
</dbReference>
<dbReference type="InterPro" id="IPR039417">
    <property type="entry name" value="Peptidase_C1A_papain-like"/>
</dbReference>
<dbReference type="PANTHER" id="PTHR12411">
    <property type="entry name" value="CYSTEINE PROTEASE FAMILY C1-RELATED"/>
    <property type="match status" value="1"/>
</dbReference>
<sequence>MSLEELKTIREEISKKLYPWSAGKTSISELSDDKRKAYLGLATDEKDMAMMATARVEEDALMASEGLRFAYLTSWNWRNVGGVDWTTPVKDQKGCGSCVSFATSAVVEANLEIFRRNPYLNPNLSEADLFFCGCGKCCASGWNFPPALDYAKSKGIPDDACYPYTDKDQPCKPCADRAKRIIKIQGWRSLSTASQAKEWICRHGPVITGMAVYTDFFSYRGGVYRHASGRLEGYHAIAVVGYSETEQCWICKNSWGTGWGEGGWFRIRYGECGIGSTFPFYTVEFPALNDDVIMPKTGKVVAKLKSKSAAFENEFRLYSPTNKLIFKAADSQVGKTFDVGTFSAGQKLIFALKTPDGNTYYTTHAWNKDACDHVIKVQTGNYKWELRWEDLYGLGDQDYNDVVAEIEIK</sequence>
<evidence type="ECO:0000256" key="2">
    <source>
        <dbReference type="ARBA" id="ARBA00023157"/>
    </source>
</evidence>
<evidence type="ECO:0000313" key="4">
    <source>
        <dbReference type="EMBL" id="AET65586.1"/>
    </source>
</evidence>
<dbReference type="SMART" id="SM00645">
    <property type="entry name" value="Pept_C1"/>
    <property type="match status" value="1"/>
</dbReference>
<dbReference type="Pfam" id="PF13448">
    <property type="entry name" value="DUF4114"/>
    <property type="match status" value="1"/>
</dbReference>
<evidence type="ECO:0000313" key="5">
    <source>
        <dbReference type="Proteomes" id="UP000005877"/>
    </source>
</evidence>
<dbReference type="SUPFAM" id="SSF54001">
    <property type="entry name" value="Cysteine proteinases"/>
    <property type="match status" value="1"/>
</dbReference>
<dbReference type="PROSITE" id="PS00640">
    <property type="entry name" value="THIOL_PROTEASE_ASN"/>
    <property type="match status" value="1"/>
</dbReference>
<dbReference type="PATRIC" id="fig|1110509.7.peg.2474"/>
<evidence type="ECO:0000256" key="1">
    <source>
        <dbReference type="ARBA" id="ARBA00008455"/>
    </source>
</evidence>
<comment type="similarity">
    <text evidence="1">Belongs to the peptidase C1 family.</text>
</comment>
<dbReference type="KEGG" id="mhi:Mhar_2234"/>
<evidence type="ECO:0000259" key="3">
    <source>
        <dbReference type="SMART" id="SM00645"/>
    </source>
</evidence>
<dbReference type="Pfam" id="PF00112">
    <property type="entry name" value="Peptidase_C1"/>
    <property type="match status" value="1"/>
</dbReference>
<dbReference type="InterPro" id="IPR025661">
    <property type="entry name" value="Pept_asp_AS"/>
</dbReference>
<dbReference type="PROSITE" id="PS00639">
    <property type="entry name" value="THIOL_PROTEASE_HIS"/>
    <property type="match status" value="1"/>
</dbReference>
<dbReference type="InterPro" id="IPR025193">
    <property type="entry name" value="DUF4114"/>
</dbReference>